<reference evidence="1" key="1">
    <citation type="submission" date="2018-02" db="EMBL/GenBank/DDBJ databases">
        <title>Rhizophora mucronata_Transcriptome.</title>
        <authorList>
            <person name="Meera S.P."/>
            <person name="Sreeshan A."/>
            <person name="Augustine A."/>
        </authorList>
    </citation>
    <scope>NUCLEOTIDE SEQUENCE</scope>
    <source>
        <tissue evidence="1">Leaf</tissue>
    </source>
</reference>
<name>A0A2P2IHI4_RHIMU</name>
<accession>A0A2P2IHI4</accession>
<sequence length="59" mass="6483">MESASKIGLTDGESKTTVSVKTMMANPTDAIAHSFLVHFLHHITARSLRFAIEELVMIP</sequence>
<organism evidence="1">
    <name type="scientific">Rhizophora mucronata</name>
    <name type="common">Asiatic mangrove</name>
    <dbReference type="NCBI Taxonomy" id="61149"/>
    <lineage>
        <taxon>Eukaryota</taxon>
        <taxon>Viridiplantae</taxon>
        <taxon>Streptophyta</taxon>
        <taxon>Embryophyta</taxon>
        <taxon>Tracheophyta</taxon>
        <taxon>Spermatophyta</taxon>
        <taxon>Magnoliopsida</taxon>
        <taxon>eudicotyledons</taxon>
        <taxon>Gunneridae</taxon>
        <taxon>Pentapetalae</taxon>
        <taxon>rosids</taxon>
        <taxon>fabids</taxon>
        <taxon>Malpighiales</taxon>
        <taxon>Rhizophoraceae</taxon>
        <taxon>Rhizophora</taxon>
    </lineage>
</organism>
<dbReference type="AlphaFoldDB" id="A0A2P2IHI4"/>
<proteinExistence type="predicted"/>
<protein>
    <submittedName>
        <fullName evidence="1">Uncharacterized protein MANES_09G091100</fullName>
    </submittedName>
</protein>
<evidence type="ECO:0000313" key="1">
    <source>
        <dbReference type="EMBL" id="MBW80694.1"/>
    </source>
</evidence>
<dbReference type="EMBL" id="GGEC01000211">
    <property type="protein sequence ID" value="MBW80694.1"/>
    <property type="molecule type" value="Transcribed_RNA"/>
</dbReference>